<sequence length="577" mass="65519">MSTQLQISVGEYSDKGLKPVNQDAYGIYIPQEPILTSKGIAIAISDGISSSDVSQIASEASVKSFLEDYFCTSETWSVKKSAQQVLVANNAWLYSQSQKSHHRFNKDKGYVCTFSAIIIKSTTAHLFHIGDSRIYLLRDNKLQLLTEDHRHWVSKDQHYLSRAMGISAYVEIDYNIVNLAIGDVFILATDGIYEHNNETFIIETINSYKQDLTKACEVIADNALKQGSDDNLTLQIIDIVNLPSQTSDEVYAQLTELPFPPTLHARMQFDGYEIIDTLHDSSRSHIYLAIDNQSQQKVVIKTPSTDLSSDPAYLERFLMEEWIARRIDNAHVLKPCLQIRERHFIYVASEFIEGQTLTQWMIDNPKPDLETVRGIIEQIAKGLLAFHRQEMIHQDLRPENIMIENNGLVKIIDFGSTKVAGLMEINSPLTHQDNLGTAQYTAPEYFLGELAASNADIFSLGVITYQMLTGKLPFGTQIARAKTKSAQKRLQYRSVLDDDREIPAWIDDTLWKALNPNPQDRYHELSEFLYDLRNPSKDFLNNIRPPLLDRDPLLFWKGLSSGLGIIIIMLLFIINNP</sequence>
<dbReference type="InterPro" id="IPR011009">
    <property type="entry name" value="Kinase-like_dom_sf"/>
</dbReference>
<dbReference type="GO" id="GO:0016301">
    <property type="term" value="F:kinase activity"/>
    <property type="evidence" value="ECO:0007669"/>
    <property type="project" value="UniProtKB-KW"/>
</dbReference>
<name>A0ABU9HB19_9GAMM</name>
<keyword evidence="1" id="KW-1133">Transmembrane helix</keyword>
<evidence type="ECO:0000259" key="3">
    <source>
        <dbReference type="PROSITE" id="PS51746"/>
    </source>
</evidence>
<dbReference type="RefSeq" id="WP_341627674.1">
    <property type="nucleotide sequence ID" value="NZ_JBAKBA010000015.1"/>
</dbReference>
<comment type="caution">
    <text evidence="4">The sequence shown here is derived from an EMBL/GenBank/DDBJ whole genome shotgun (WGS) entry which is preliminary data.</text>
</comment>
<dbReference type="InterPro" id="IPR001932">
    <property type="entry name" value="PPM-type_phosphatase-like_dom"/>
</dbReference>
<dbReference type="SMART" id="SM00332">
    <property type="entry name" value="PP2Cc"/>
    <property type="match status" value="1"/>
</dbReference>
<dbReference type="InterPro" id="IPR036457">
    <property type="entry name" value="PPM-type-like_dom_sf"/>
</dbReference>
<dbReference type="EC" id="3.1.3.-" evidence="4"/>
<dbReference type="EC" id="2.7.11.-" evidence="4"/>
<keyword evidence="4" id="KW-0808">Transferase</keyword>
<dbReference type="EC" id="3.1.3.16" evidence="4"/>
<feature type="transmembrane region" description="Helical" evidence="1">
    <location>
        <begin position="554"/>
        <end position="574"/>
    </location>
</feature>
<evidence type="ECO:0000313" key="4">
    <source>
        <dbReference type="EMBL" id="MEL0659082.1"/>
    </source>
</evidence>
<keyword evidence="1" id="KW-0812">Transmembrane</keyword>
<dbReference type="CDD" id="cd00143">
    <property type="entry name" value="PP2Cc"/>
    <property type="match status" value="1"/>
</dbReference>
<keyword evidence="1" id="KW-0472">Membrane</keyword>
<dbReference type="Proteomes" id="UP001366060">
    <property type="component" value="Unassembled WGS sequence"/>
</dbReference>
<gene>
    <name evidence="4" type="ORF">V6255_08000</name>
</gene>
<dbReference type="PANTHER" id="PTHR44167">
    <property type="entry name" value="OVARIAN-SPECIFIC SERINE/THREONINE-PROTEIN KINASE LOK-RELATED"/>
    <property type="match status" value="1"/>
</dbReference>
<dbReference type="SUPFAM" id="SSF81606">
    <property type="entry name" value="PP2C-like"/>
    <property type="match status" value="1"/>
</dbReference>
<dbReference type="EMBL" id="JBAKBA010000015">
    <property type="protein sequence ID" value="MEL0659082.1"/>
    <property type="molecule type" value="Genomic_DNA"/>
</dbReference>
<keyword evidence="4" id="KW-0378">Hydrolase</keyword>
<reference evidence="4 5" key="1">
    <citation type="submission" date="2024-02" db="EMBL/GenBank/DDBJ databases">
        <title>Bacteria isolated from the canopy kelp, Nereocystis luetkeana.</title>
        <authorList>
            <person name="Pfister C.A."/>
            <person name="Younker I.T."/>
            <person name="Light S.H."/>
        </authorList>
    </citation>
    <scope>NUCLEOTIDE SEQUENCE [LARGE SCALE GENOMIC DNA]</scope>
    <source>
        <strain evidence="4 5">TI.2.07</strain>
    </source>
</reference>
<dbReference type="InterPro" id="IPR008266">
    <property type="entry name" value="Tyr_kinase_AS"/>
</dbReference>
<dbReference type="Pfam" id="PF00069">
    <property type="entry name" value="Pkinase"/>
    <property type="match status" value="1"/>
</dbReference>
<keyword evidence="4" id="KW-0418">Kinase</keyword>
<dbReference type="PROSITE" id="PS51746">
    <property type="entry name" value="PPM_2"/>
    <property type="match status" value="1"/>
</dbReference>
<accession>A0ABU9HB19</accession>
<dbReference type="InterPro" id="IPR000719">
    <property type="entry name" value="Prot_kinase_dom"/>
</dbReference>
<proteinExistence type="predicted"/>
<evidence type="ECO:0000259" key="2">
    <source>
        <dbReference type="PROSITE" id="PS50011"/>
    </source>
</evidence>
<dbReference type="Gene3D" id="3.60.40.10">
    <property type="entry name" value="PPM-type phosphatase domain"/>
    <property type="match status" value="1"/>
</dbReference>
<dbReference type="Pfam" id="PF13672">
    <property type="entry name" value="PP2C_2"/>
    <property type="match status" value="1"/>
</dbReference>
<keyword evidence="5" id="KW-1185">Reference proteome</keyword>
<dbReference type="SUPFAM" id="SSF56112">
    <property type="entry name" value="Protein kinase-like (PK-like)"/>
    <property type="match status" value="1"/>
</dbReference>
<dbReference type="GO" id="GO:0004722">
    <property type="term" value="F:protein serine/threonine phosphatase activity"/>
    <property type="evidence" value="ECO:0007669"/>
    <property type="project" value="UniProtKB-EC"/>
</dbReference>
<dbReference type="PROSITE" id="PS50011">
    <property type="entry name" value="PROTEIN_KINASE_DOM"/>
    <property type="match status" value="1"/>
</dbReference>
<dbReference type="SMART" id="SM00331">
    <property type="entry name" value="PP2C_SIG"/>
    <property type="match status" value="1"/>
</dbReference>
<dbReference type="CDD" id="cd14014">
    <property type="entry name" value="STKc_PknB_like"/>
    <property type="match status" value="1"/>
</dbReference>
<dbReference type="PROSITE" id="PS00109">
    <property type="entry name" value="PROTEIN_KINASE_TYR"/>
    <property type="match status" value="1"/>
</dbReference>
<organism evidence="4 5">
    <name type="scientific">Psychromonas arctica</name>
    <dbReference type="NCBI Taxonomy" id="168275"/>
    <lineage>
        <taxon>Bacteria</taxon>
        <taxon>Pseudomonadati</taxon>
        <taxon>Pseudomonadota</taxon>
        <taxon>Gammaproteobacteria</taxon>
        <taxon>Alteromonadales</taxon>
        <taxon>Psychromonadaceae</taxon>
        <taxon>Psychromonas</taxon>
    </lineage>
</organism>
<feature type="domain" description="Protein kinase" evidence="2">
    <location>
        <begin position="272"/>
        <end position="540"/>
    </location>
</feature>
<protein>
    <submittedName>
        <fullName evidence="4">Bifunctional protein-serine/threonine kinase/phosphatase</fullName>
        <ecNumber evidence="4">2.7.11.-</ecNumber>
        <ecNumber evidence="4">3.1.3.-</ecNumber>
        <ecNumber evidence="4">3.1.3.16</ecNumber>
    </submittedName>
</protein>
<evidence type="ECO:0000313" key="5">
    <source>
        <dbReference type="Proteomes" id="UP001366060"/>
    </source>
</evidence>
<dbReference type="PANTHER" id="PTHR44167:SF24">
    <property type="entry name" value="SERINE_THREONINE-PROTEIN KINASE CHK2"/>
    <property type="match status" value="1"/>
</dbReference>
<dbReference type="Gene3D" id="1.10.510.10">
    <property type="entry name" value="Transferase(Phosphotransferase) domain 1"/>
    <property type="match status" value="1"/>
</dbReference>
<feature type="domain" description="PPM-type phosphatase" evidence="3">
    <location>
        <begin position="8"/>
        <end position="239"/>
    </location>
</feature>
<evidence type="ECO:0000256" key="1">
    <source>
        <dbReference type="SAM" id="Phobius"/>
    </source>
</evidence>